<dbReference type="OrthoDB" id="52135at2157"/>
<proteinExistence type="predicted"/>
<dbReference type="InterPro" id="IPR036280">
    <property type="entry name" value="Multihaem_cyt_sf"/>
</dbReference>
<dbReference type="KEGG" id="gah:GAH_00504"/>
<keyword evidence="3" id="KW-1185">Reference proteome</keyword>
<dbReference type="AlphaFoldDB" id="A0A0F7IHG2"/>
<evidence type="ECO:0000313" key="3">
    <source>
        <dbReference type="Proteomes" id="UP000034723"/>
    </source>
</evidence>
<keyword evidence="1" id="KW-0732">Signal</keyword>
<evidence type="ECO:0000256" key="1">
    <source>
        <dbReference type="ARBA" id="ARBA00022729"/>
    </source>
</evidence>
<gene>
    <name evidence="2" type="ORF">GAH_00504</name>
</gene>
<dbReference type="HOGENOM" id="CLU_598003_0_0_2"/>
<dbReference type="SUPFAM" id="SSF48695">
    <property type="entry name" value="Multiheme cytochromes"/>
    <property type="match status" value="2"/>
</dbReference>
<dbReference type="GeneID" id="24803086"/>
<dbReference type="Gene3D" id="1.10.1130.10">
    <property type="entry name" value="Flavocytochrome C3, Chain A"/>
    <property type="match status" value="2"/>
</dbReference>
<dbReference type="PANTHER" id="PTHR35038">
    <property type="entry name" value="DISSIMILATORY SULFITE REDUCTASE SIRA"/>
    <property type="match status" value="1"/>
</dbReference>
<dbReference type="Proteomes" id="UP000034723">
    <property type="component" value="Chromosome"/>
</dbReference>
<dbReference type="RefSeq" id="WP_048094536.1">
    <property type="nucleotide sequence ID" value="NZ_CP011267.1"/>
</dbReference>
<name>A0A0F7IHG2_9EURY</name>
<evidence type="ECO:0000313" key="2">
    <source>
        <dbReference type="EMBL" id="AKG92149.1"/>
    </source>
</evidence>
<sequence>MSPTKTLLVTIAFFALSVVMLLETPSLFVSQHTFVDLSGSQNDINCTSCHPQIADELAKSQIHSNFACEECHRIKQTAYGVTITYAEADSTSWVAGKEAHAAYVPRCLDCHGGNGQYIDYLGQTKTAPVARAFNTTPIPDYVAHKNFVEWANQSGIAIGENEACLACHTNFSVQITYRYFWNMTYTKDSGWNLVFDPLTDVNGTRTYEVSLPRSGGKHEWVAASFNDPNFCIKCHKNIYDSLVNGTLGTERQNLIHAPVEIDPYEHGSSSGGDGWGDNNNWGHLRYHYINGTYRSSWVNTTYCLECHNVEEYRNLNPDADLTYDLQNVSLDTNSLRVHVAEKLTCLTCHGYGKTKEAIMDPVSSAMVTTSDHMNFLNQTVTLPNSFVGNICMGCHAAGNHYSNVDFGQCSWCHGSGGYGTRWDIYYCNRCHARSGITYSASITFNVESEPTGNVTWN</sequence>
<protein>
    <submittedName>
        <fullName evidence="2">Uncharacterized protein</fullName>
    </submittedName>
</protein>
<dbReference type="PANTHER" id="PTHR35038:SF8">
    <property type="entry name" value="C-TYPE POLYHEME CYTOCHROME OMCC"/>
    <property type="match status" value="1"/>
</dbReference>
<dbReference type="STRING" id="113653.GAH_00504"/>
<dbReference type="EMBL" id="CP011267">
    <property type="protein sequence ID" value="AKG92149.1"/>
    <property type="molecule type" value="Genomic_DNA"/>
</dbReference>
<organism evidence="2 3">
    <name type="scientific">Geoglobus ahangari</name>
    <dbReference type="NCBI Taxonomy" id="113653"/>
    <lineage>
        <taxon>Archaea</taxon>
        <taxon>Methanobacteriati</taxon>
        <taxon>Methanobacteriota</taxon>
        <taxon>Archaeoglobi</taxon>
        <taxon>Archaeoglobales</taxon>
        <taxon>Archaeoglobaceae</taxon>
        <taxon>Geoglobus</taxon>
    </lineage>
</organism>
<reference evidence="2 3" key="1">
    <citation type="submission" date="2015-04" db="EMBL/GenBank/DDBJ databases">
        <title>The complete genome sequence of the hyperthermophilic, obligate iron-reducing archaeon Geoglobus ahangari strain 234T.</title>
        <authorList>
            <person name="Manzella M.P."/>
            <person name="Holmes D.E."/>
            <person name="Rocheleau J.M."/>
            <person name="Chung A."/>
            <person name="Reguera G."/>
            <person name="Kashefi K."/>
        </authorList>
    </citation>
    <scope>NUCLEOTIDE SEQUENCE [LARGE SCALE GENOMIC DNA]</scope>
    <source>
        <strain evidence="2 3">234</strain>
    </source>
</reference>
<dbReference type="InterPro" id="IPR051829">
    <property type="entry name" value="Multiheme_Cytochr_ET"/>
</dbReference>
<accession>A0A0F7IHG2</accession>
<dbReference type="InParanoid" id="A0A0F7IHG2"/>